<dbReference type="NCBIfam" id="TIGR01687">
    <property type="entry name" value="moaD_arch"/>
    <property type="match status" value="1"/>
</dbReference>
<dbReference type="InterPro" id="IPR010038">
    <property type="entry name" value="MoaD_arc-typ"/>
</dbReference>
<gene>
    <name evidence="1" type="primary">cysO</name>
    <name evidence="1" type="ORF">HRbin17_02812</name>
</gene>
<dbReference type="InterPro" id="IPR054834">
    <property type="entry name" value="SAMP1_3"/>
</dbReference>
<dbReference type="SUPFAM" id="SSF54285">
    <property type="entry name" value="MoaD/ThiS"/>
    <property type="match status" value="1"/>
</dbReference>
<dbReference type="PANTHER" id="PTHR38031">
    <property type="entry name" value="SULFUR CARRIER PROTEIN SLR0821-RELATED"/>
    <property type="match status" value="1"/>
</dbReference>
<accession>A0A2H5XGG3</accession>
<dbReference type="EMBL" id="BEHT01000070">
    <property type="protein sequence ID" value="GBD00273.1"/>
    <property type="molecule type" value="Genomic_DNA"/>
</dbReference>
<dbReference type="CDD" id="cd17074">
    <property type="entry name" value="Ubl_CysO_like"/>
    <property type="match status" value="1"/>
</dbReference>
<evidence type="ECO:0000313" key="2">
    <source>
        <dbReference type="Proteomes" id="UP000236173"/>
    </source>
</evidence>
<organism evidence="1 2">
    <name type="scientific">Candidatus Fervidibacter japonicus</name>
    <dbReference type="NCBI Taxonomy" id="2035412"/>
    <lineage>
        <taxon>Bacteria</taxon>
        <taxon>Candidatus Fervidibacterota</taxon>
        <taxon>Candidatus Fervidibacter</taxon>
    </lineage>
</organism>
<dbReference type="PANTHER" id="PTHR38031:SF1">
    <property type="entry name" value="SULFUR CARRIER PROTEIN CYSO"/>
    <property type="match status" value="1"/>
</dbReference>
<dbReference type="NCBIfam" id="NF041918">
    <property type="entry name" value="SAMP1"/>
    <property type="match status" value="1"/>
</dbReference>
<sequence>MPIKVRIPTPLQNLTGGAAEVIAEGKTVREVIDDLDRKYAGIKTRLCEESGEVRRFVNIFVNDEDIRFLQGLDTALKEGDEVSIIPAIAGGR</sequence>
<proteinExistence type="predicted"/>
<dbReference type="InterPro" id="IPR012675">
    <property type="entry name" value="Beta-grasp_dom_sf"/>
</dbReference>
<evidence type="ECO:0000313" key="1">
    <source>
        <dbReference type="EMBL" id="GBD00273.1"/>
    </source>
</evidence>
<name>A0A2H5XGG3_9BACT</name>
<dbReference type="InterPro" id="IPR003749">
    <property type="entry name" value="ThiS/MoaD-like"/>
</dbReference>
<dbReference type="Pfam" id="PF02597">
    <property type="entry name" value="ThiS"/>
    <property type="match status" value="1"/>
</dbReference>
<protein>
    <submittedName>
        <fullName evidence="1">Sulfur carrier protein CysO</fullName>
    </submittedName>
</protein>
<reference evidence="2" key="1">
    <citation type="submission" date="2017-09" db="EMBL/GenBank/DDBJ databases">
        <title>Metaegenomics of thermophilic ammonia-oxidizing enrichment culture.</title>
        <authorList>
            <person name="Kato S."/>
            <person name="Suzuki K."/>
        </authorList>
    </citation>
    <scope>NUCLEOTIDE SEQUENCE [LARGE SCALE GENOMIC DNA]</scope>
</reference>
<dbReference type="Proteomes" id="UP000236173">
    <property type="component" value="Unassembled WGS sequence"/>
</dbReference>
<dbReference type="AlphaFoldDB" id="A0A2H5XGG3"/>
<comment type="caution">
    <text evidence="1">The sequence shown here is derived from an EMBL/GenBank/DDBJ whole genome shotgun (WGS) entry which is preliminary data.</text>
</comment>
<dbReference type="Gene3D" id="3.10.20.30">
    <property type="match status" value="1"/>
</dbReference>
<dbReference type="InterPro" id="IPR016155">
    <property type="entry name" value="Mopterin_synth/thiamin_S_b"/>
</dbReference>
<dbReference type="InterPro" id="IPR052045">
    <property type="entry name" value="Sulfur_Carrier/Prot_Modifier"/>
</dbReference>